<reference evidence="1" key="1">
    <citation type="submission" date="2020-06" db="EMBL/GenBank/DDBJ databases">
        <authorList>
            <consortium name="Wellcome Sanger Institute Data Sharing"/>
        </authorList>
    </citation>
    <scope>NUCLEOTIDE SEQUENCE [LARGE SCALE GENOMIC DNA]</scope>
</reference>
<keyword evidence="2" id="KW-1185">Reference proteome</keyword>
<evidence type="ECO:0000313" key="2">
    <source>
        <dbReference type="Proteomes" id="UP000694680"/>
    </source>
</evidence>
<sequence length="74" mass="8569">MMRAVRAVKSHLRKGDDLHKALMAYRATPLSHGSSPAQLLMGRNIRMPLPLSQDKLRTRWPNLQVFQQKSQYLK</sequence>
<dbReference type="Ensembl" id="ENSGWIT00000048009.1">
    <property type="protein sequence ID" value="ENSGWIP00000044279.1"/>
    <property type="gene ID" value="ENSGWIG00000022060.1"/>
</dbReference>
<dbReference type="AlphaFoldDB" id="A0A8C5HI36"/>
<proteinExistence type="predicted"/>
<reference evidence="1" key="2">
    <citation type="submission" date="2025-08" db="UniProtKB">
        <authorList>
            <consortium name="Ensembl"/>
        </authorList>
    </citation>
    <scope>IDENTIFICATION</scope>
</reference>
<reference evidence="1" key="3">
    <citation type="submission" date="2025-09" db="UniProtKB">
        <authorList>
            <consortium name="Ensembl"/>
        </authorList>
    </citation>
    <scope>IDENTIFICATION</scope>
</reference>
<dbReference type="Gene3D" id="3.30.420.10">
    <property type="entry name" value="Ribonuclease H-like superfamily/Ribonuclease H"/>
    <property type="match status" value="1"/>
</dbReference>
<protein>
    <submittedName>
        <fullName evidence="1">Uncharacterized protein</fullName>
    </submittedName>
</protein>
<accession>A0A8C5HI36</accession>
<dbReference type="GO" id="GO:0003676">
    <property type="term" value="F:nucleic acid binding"/>
    <property type="evidence" value="ECO:0007669"/>
    <property type="project" value="InterPro"/>
</dbReference>
<organism evidence="1 2">
    <name type="scientific">Gouania willdenowi</name>
    <name type="common">Blunt-snouted clingfish</name>
    <name type="synonym">Lepadogaster willdenowi</name>
    <dbReference type="NCBI Taxonomy" id="441366"/>
    <lineage>
        <taxon>Eukaryota</taxon>
        <taxon>Metazoa</taxon>
        <taxon>Chordata</taxon>
        <taxon>Craniata</taxon>
        <taxon>Vertebrata</taxon>
        <taxon>Euteleostomi</taxon>
        <taxon>Actinopterygii</taxon>
        <taxon>Neopterygii</taxon>
        <taxon>Teleostei</taxon>
        <taxon>Neoteleostei</taxon>
        <taxon>Acanthomorphata</taxon>
        <taxon>Ovalentaria</taxon>
        <taxon>Blenniimorphae</taxon>
        <taxon>Blenniiformes</taxon>
        <taxon>Gobiesocoidei</taxon>
        <taxon>Gobiesocidae</taxon>
        <taxon>Gobiesocinae</taxon>
        <taxon>Gouania</taxon>
    </lineage>
</organism>
<dbReference type="InterPro" id="IPR036397">
    <property type="entry name" value="RNaseH_sf"/>
</dbReference>
<dbReference type="Proteomes" id="UP000694680">
    <property type="component" value="Chromosome 14"/>
</dbReference>
<evidence type="ECO:0000313" key="1">
    <source>
        <dbReference type="Ensembl" id="ENSGWIP00000044279.1"/>
    </source>
</evidence>
<name>A0A8C5HI36_GOUWI</name>